<dbReference type="InterPro" id="IPR052718">
    <property type="entry name" value="NmrA-type_oxidoreductase"/>
</dbReference>
<name>A0ABT9BPN5_9MICO</name>
<comment type="caution">
    <text evidence="2">The sequence shown here is derived from an EMBL/GenBank/DDBJ whole genome shotgun (WGS) entry which is preliminary data.</text>
</comment>
<protein>
    <submittedName>
        <fullName evidence="2">NAD(P)H-binding protein</fullName>
    </submittedName>
</protein>
<dbReference type="SUPFAM" id="SSF51735">
    <property type="entry name" value="NAD(P)-binding Rossmann-fold domains"/>
    <property type="match status" value="1"/>
</dbReference>
<evidence type="ECO:0000313" key="2">
    <source>
        <dbReference type="EMBL" id="MDO7882398.1"/>
    </source>
</evidence>
<accession>A0ABT9BPN5</accession>
<evidence type="ECO:0000313" key="3">
    <source>
        <dbReference type="Proteomes" id="UP001241072"/>
    </source>
</evidence>
<dbReference type="InterPro" id="IPR036291">
    <property type="entry name" value="NAD(P)-bd_dom_sf"/>
</dbReference>
<dbReference type="PANTHER" id="PTHR47129:SF1">
    <property type="entry name" value="NMRA-LIKE DOMAIN-CONTAINING PROTEIN"/>
    <property type="match status" value="1"/>
</dbReference>
<evidence type="ECO:0000259" key="1">
    <source>
        <dbReference type="Pfam" id="PF13460"/>
    </source>
</evidence>
<proteinExistence type="predicted"/>
<organism evidence="2 3">
    <name type="scientific">Antiquaquibacter soli</name>
    <dbReference type="NCBI Taxonomy" id="3064523"/>
    <lineage>
        <taxon>Bacteria</taxon>
        <taxon>Bacillati</taxon>
        <taxon>Actinomycetota</taxon>
        <taxon>Actinomycetes</taxon>
        <taxon>Micrococcales</taxon>
        <taxon>Microbacteriaceae</taxon>
        <taxon>Antiquaquibacter</taxon>
    </lineage>
</organism>
<dbReference type="EMBL" id="JAUQUB010000001">
    <property type="protein sequence ID" value="MDO7882398.1"/>
    <property type="molecule type" value="Genomic_DNA"/>
</dbReference>
<sequence>MTTYLITGSTGRLGSAALGALVQRVGRDAVTALVRGAGHPAADVRRVTGDYDDPRSLRQALDGIDRVLFVSSPQLDPAIRSRQHLAVVGAARDAGVEHLVYTSARGAQHDPAHRATESALDGMSATVLRNTLYTEPWIEAALDAGVVRSAAAGALISTASIADLGEAAARALVAPPQARVLELRGPAWGFAQLAAVLGSPLEEVSDEQTGPFAVLFPLVRAEVLAESGADLAALLDRQPEDIAAVAARLTDARSR</sequence>
<dbReference type="Proteomes" id="UP001241072">
    <property type="component" value="Unassembled WGS sequence"/>
</dbReference>
<keyword evidence="3" id="KW-1185">Reference proteome</keyword>
<feature type="domain" description="NAD(P)-binding" evidence="1">
    <location>
        <begin position="8"/>
        <end position="129"/>
    </location>
</feature>
<dbReference type="Pfam" id="PF13460">
    <property type="entry name" value="NAD_binding_10"/>
    <property type="match status" value="1"/>
</dbReference>
<reference evidence="2 3" key="1">
    <citation type="submission" date="2023-07" db="EMBL/GenBank/DDBJ databases">
        <title>Protaetiibacter sp. nov WY-16 isolated from soil.</title>
        <authorList>
            <person name="Liu B."/>
            <person name="Wan Y."/>
        </authorList>
    </citation>
    <scope>NUCLEOTIDE SEQUENCE [LARGE SCALE GENOMIC DNA]</scope>
    <source>
        <strain evidence="2 3">WY-16</strain>
    </source>
</reference>
<gene>
    <name evidence="2" type="ORF">Q5716_09205</name>
</gene>
<dbReference type="Gene3D" id="3.40.50.720">
    <property type="entry name" value="NAD(P)-binding Rossmann-like Domain"/>
    <property type="match status" value="1"/>
</dbReference>
<dbReference type="PANTHER" id="PTHR47129">
    <property type="entry name" value="QUINONE OXIDOREDUCTASE 2"/>
    <property type="match status" value="1"/>
</dbReference>
<dbReference type="RefSeq" id="WP_305002775.1">
    <property type="nucleotide sequence ID" value="NZ_JAUQUB010000001.1"/>
</dbReference>
<dbReference type="InterPro" id="IPR016040">
    <property type="entry name" value="NAD(P)-bd_dom"/>
</dbReference>